<feature type="binding site" evidence="15">
    <location>
        <begin position="337"/>
        <end position="339"/>
    </location>
    <ligand>
        <name>substrate</name>
    </ligand>
</feature>
<feature type="domain" description="HTH lacI-type" evidence="16">
    <location>
        <begin position="1"/>
        <end position="71"/>
    </location>
</feature>
<evidence type="ECO:0000256" key="13">
    <source>
        <dbReference type="ARBA" id="ARBA00023163"/>
    </source>
</evidence>
<dbReference type="PRINTS" id="PR00990">
    <property type="entry name" value="RIBOKINASE"/>
</dbReference>
<evidence type="ECO:0000256" key="8">
    <source>
        <dbReference type="ARBA" id="ARBA00022840"/>
    </source>
</evidence>
<evidence type="ECO:0000256" key="12">
    <source>
        <dbReference type="ARBA" id="ARBA00023125"/>
    </source>
</evidence>
<dbReference type="PROSITE" id="PS00583">
    <property type="entry name" value="PFKB_KINASES_1"/>
    <property type="match status" value="1"/>
</dbReference>
<feature type="binding site" evidence="15">
    <location>
        <position position="607"/>
    </location>
    <ligand>
        <name>K(+)</name>
        <dbReference type="ChEBI" id="CHEBI:29103"/>
    </ligand>
</feature>
<evidence type="ECO:0000256" key="2">
    <source>
        <dbReference type="ARBA" id="ARBA00012035"/>
    </source>
</evidence>
<evidence type="ECO:0000256" key="15">
    <source>
        <dbReference type="HAMAP-Rule" id="MF_01987"/>
    </source>
</evidence>
<dbReference type="Pfam" id="PF13377">
    <property type="entry name" value="Peripla_BP_3"/>
    <property type="match status" value="1"/>
</dbReference>
<feature type="binding site" evidence="15">
    <location>
        <begin position="542"/>
        <end position="547"/>
    </location>
    <ligand>
        <name>ATP</name>
        <dbReference type="ChEBI" id="CHEBI:30616"/>
    </ligand>
</feature>
<dbReference type="GO" id="GO:0006355">
    <property type="term" value="P:regulation of DNA-templated transcription"/>
    <property type="evidence" value="ECO:0007669"/>
    <property type="project" value="InterPro"/>
</dbReference>
<keyword evidence="11" id="KW-0805">Transcription regulation</keyword>
<dbReference type="SUPFAM" id="SSF53822">
    <property type="entry name" value="Periplasmic binding protein-like I"/>
    <property type="match status" value="1"/>
</dbReference>
<dbReference type="HAMAP" id="MF_01987">
    <property type="entry name" value="Ribokinase"/>
    <property type="match status" value="1"/>
</dbReference>
<name>A0A3R8KXR4_9FIRM</name>
<evidence type="ECO:0000313" key="17">
    <source>
        <dbReference type="EMBL" id="RRK30647.1"/>
    </source>
</evidence>
<dbReference type="PANTHER" id="PTHR10584">
    <property type="entry name" value="SUGAR KINASE"/>
    <property type="match status" value="1"/>
</dbReference>
<comment type="subunit">
    <text evidence="15">Homodimer.</text>
</comment>
<dbReference type="GO" id="GO:0019303">
    <property type="term" value="P:D-ribose catabolic process"/>
    <property type="evidence" value="ECO:0007669"/>
    <property type="project" value="UniProtKB-UniRule"/>
</dbReference>
<dbReference type="CDD" id="cd01174">
    <property type="entry name" value="ribokinase"/>
    <property type="match status" value="1"/>
</dbReference>
<dbReference type="InterPro" id="IPR046335">
    <property type="entry name" value="LacI/GalR-like_sensor"/>
</dbReference>
<evidence type="ECO:0000256" key="10">
    <source>
        <dbReference type="ARBA" id="ARBA00022958"/>
    </source>
</evidence>
<dbReference type="GO" id="GO:0004747">
    <property type="term" value="F:ribokinase activity"/>
    <property type="evidence" value="ECO:0007669"/>
    <property type="project" value="UniProtKB-UniRule"/>
</dbReference>
<dbReference type="InterPro" id="IPR011877">
    <property type="entry name" value="Ribokinase"/>
</dbReference>
<dbReference type="Proteomes" id="UP000274920">
    <property type="component" value="Unassembled WGS sequence"/>
</dbReference>
<dbReference type="Gene3D" id="3.40.1190.20">
    <property type="match status" value="1"/>
</dbReference>
<keyword evidence="7 15" id="KW-0418">Kinase</keyword>
<comment type="caution">
    <text evidence="15">Lacks conserved residue(s) required for the propagation of feature annotation.</text>
</comment>
<feature type="binding site" evidence="15">
    <location>
        <position position="604"/>
    </location>
    <ligand>
        <name>K(+)</name>
        <dbReference type="ChEBI" id="CHEBI:29103"/>
    </ligand>
</feature>
<dbReference type="GO" id="GO:0005829">
    <property type="term" value="C:cytosol"/>
    <property type="evidence" value="ECO:0007669"/>
    <property type="project" value="TreeGrafter"/>
</dbReference>
<dbReference type="GO" id="GO:0046872">
    <property type="term" value="F:metal ion binding"/>
    <property type="evidence" value="ECO:0007669"/>
    <property type="project" value="UniProtKB-KW"/>
</dbReference>
<evidence type="ECO:0000256" key="6">
    <source>
        <dbReference type="ARBA" id="ARBA00022741"/>
    </source>
</evidence>
<feature type="binding site" evidence="15">
    <location>
        <position position="609"/>
    </location>
    <ligand>
        <name>K(+)</name>
        <dbReference type="ChEBI" id="CHEBI:29103"/>
    </ligand>
</feature>
<protein>
    <recommendedName>
        <fullName evidence="3 15">Ribokinase</fullName>
        <shortName evidence="15">RK</shortName>
        <ecNumber evidence="2 15">2.7.1.15</ecNumber>
    </recommendedName>
</protein>
<keyword evidence="4 15" id="KW-0808">Transferase</keyword>
<evidence type="ECO:0000259" key="16">
    <source>
        <dbReference type="SMART" id="SM00354"/>
    </source>
</evidence>
<sequence length="640" mass="71121">MNIQEVARLAGVSISTVSKVMNGKAEDISEPTRKKVLKVIEENNYIPYAKYRKKEGLRSGLIGLIVQRSNTNSHELIMSAEEVLKNRGYQLLIRMLDDDETLDDAMRQMQKRNLSGMIINTEESTFYQDDYLKTVYLSDTGRFDESQKNTFYCQRSEAGRQIARMLLSAGHRTIGAVFLEQERGILKGIEEIYREENLSGQMINYYIGEDMADIQRNGMTLCIAEDVTAVVCGNVMITGCVVEYAEQSGIHVPEDLSCVCADDEKILECLCCGITAVRYPVRRMTEDAAEYLLDLIEQKRESEIVRKYLPELIKRNSVKKQNAGDFAVKMVIVGSMNMDNLIEGEQIPLNGQTQIAKNIICSAGGKGGNQAVGVSRLGGSAYMIGRLGKDADGRTLYRSLGNYGVNLEGVEFDDSSASGKAFIHIDQNGENTIVVYRGANENLDGCQLERYKVIFRKCRYCLLSSEISKETIAAAIKCCKETGTKVLLKPSAIEELGEKLLNGVDYLIPNEMELGKIISGDQTLEEKAQELLHGGVENVIVTLGKQGAYLKNRKYSLYFPSAPFHAVDTTGGADSFISALAVALSEDKDLIYAVIYAMYAAGITVTRYGVQEAMPDKNTVGIYREEIDARYHRMMKQISG</sequence>
<dbReference type="Pfam" id="PF00294">
    <property type="entry name" value="PfkB"/>
    <property type="match status" value="1"/>
</dbReference>
<keyword evidence="9 15" id="KW-0460">Magnesium</keyword>
<comment type="similarity">
    <text evidence="15">Belongs to the carbohydrate kinase PfkB family. Ribokinase subfamily.</text>
</comment>
<dbReference type="SUPFAM" id="SSF47413">
    <property type="entry name" value="lambda repressor-like DNA-binding domains"/>
    <property type="match status" value="1"/>
</dbReference>
<dbReference type="AlphaFoldDB" id="A0A3R8KXR4"/>
<comment type="activity regulation">
    <text evidence="15">Activated by a monovalent cation that binds near, but not in, the active site. The most likely occupant of the site in vivo is potassium. Ion binding induces a conformational change that may alter substrate affinity.</text>
</comment>
<feature type="binding site" evidence="15">
    <location>
        <position position="466"/>
    </location>
    <ligand>
        <name>substrate</name>
    </ligand>
</feature>
<dbReference type="CDD" id="cd01392">
    <property type="entry name" value="HTH_LacI"/>
    <property type="match status" value="1"/>
</dbReference>
<dbReference type="Gene3D" id="1.10.260.40">
    <property type="entry name" value="lambda repressor-like DNA-binding domains"/>
    <property type="match status" value="1"/>
</dbReference>
<comment type="function">
    <text evidence="15">Catalyzes the phosphorylation of ribose at O-5 in a reaction requiring ATP and magnesium. The resulting D-ribose-5-phosphate can then be used either for sythesis of nucleotides, histidine, and tryptophan, or as a component of the pentose phosphate pathway.</text>
</comment>
<dbReference type="EC" id="2.7.1.15" evidence="2 15"/>
<comment type="subcellular location">
    <subcellularLocation>
        <location evidence="15">Cytoplasm</location>
    </subcellularLocation>
</comment>
<feature type="binding site" evidence="15">
    <location>
        <position position="570"/>
    </location>
    <ligand>
        <name>K(+)</name>
        <dbReference type="ChEBI" id="CHEBI:29103"/>
    </ligand>
</feature>
<evidence type="ECO:0000256" key="3">
    <source>
        <dbReference type="ARBA" id="ARBA00016943"/>
    </source>
</evidence>
<dbReference type="InterPro" id="IPR011611">
    <property type="entry name" value="PfkB_dom"/>
</dbReference>
<dbReference type="Pfam" id="PF00356">
    <property type="entry name" value="LacI"/>
    <property type="match status" value="1"/>
</dbReference>
<dbReference type="PANTHER" id="PTHR10584:SF166">
    <property type="entry name" value="RIBOKINASE"/>
    <property type="match status" value="1"/>
</dbReference>
<feature type="active site" description="Proton acceptor" evidence="15">
    <location>
        <position position="574"/>
    </location>
</feature>
<dbReference type="InterPro" id="IPR029056">
    <property type="entry name" value="Ribokinase-like"/>
</dbReference>
<comment type="pathway">
    <text evidence="15">Carbohydrate metabolism; D-ribose degradation; D-ribose 5-phosphate from beta-D-ribopyranose: step 2/2.</text>
</comment>
<evidence type="ECO:0000256" key="5">
    <source>
        <dbReference type="ARBA" id="ARBA00022723"/>
    </source>
</evidence>
<dbReference type="SUPFAM" id="SSF53613">
    <property type="entry name" value="Ribokinase-like"/>
    <property type="match status" value="1"/>
</dbReference>
<feature type="binding site" evidence="15">
    <location>
        <position position="568"/>
    </location>
    <ligand>
        <name>K(+)</name>
        <dbReference type="ChEBI" id="CHEBI:29103"/>
    </ligand>
</feature>
<feature type="binding site" evidence="15">
    <location>
        <begin position="365"/>
        <end position="369"/>
    </location>
    <ligand>
        <name>substrate</name>
    </ligand>
</feature>
<keyword evidence="8 15" id="KW-0067">ATP-binding</keyword>
<keyword evidence="5 15" id="KW-0479">Metal-binding</keyword>
<accession>A0A3R8KXR4</accession>
<comment type="caution">
    <text evidence="17">The sequence shown here is derived from an EMBL/GenBank/DDBJ whole genome shotgun (WGS) entry which is preliminary data.</text>
</comment>
<dbReference type="RefSeq" id="WP_148099340.1">
    <property type="nucleotide sequence ID" value="NZ_RHJS01000002.1"/>
</dbReference>
<comment type="cofactor">
    <cofactor evidence="15">
        <name>Mg(2+)</name>
        <dbReference type="ChEBI" id="CHEBI:18420"/>
    </cofactor>
    <text evidence="15">Requires a divalent cation, most likely magnesium in vivo, as an electrophilic catalyst to aid phosphoryl group transfer. It is the chelate of the metal and the nucleotide that is the actual substrate.</text>
</comment>
<dbReference type="InterPro" id="IPR010982">
    <property type="entry name" value="Lambda_DNA-bd_dom_sf"/>
</dbReference>
<evidence type="ECO:0000256" key="11">
    <source>
        <dbReference type="ARBA" id="ARBA00023015"/>
    </source>
</evidence>
<keyword evidence="14 15" id="KW-0119">Carbohydrate metabolism</keyword>
<dbReference type="UniPathway" id="UPA00916">
    <property type="reaction ID" value="UER00889"/>
</dbReference>
<evidence type="ECO:0000256" key="14">
    <source>
        <dbReference type="ARBA" id="ARBA00023277"/>
    </source>
</evidence>
<keyword evidence="15" id="KW-0963">Cytoplasm</keyword>
<dbReference type="Gene3D" id="3.40.50.2300">
    <property type="match status" value="2"/>
</dbReference>
<feature type="binding site" evidence="15">
    <location>
        <position position="574"/>
    </location>
    <ligand>
        <name>substrate</name>
    </ligand>
</feature>
<evidence type="ECO:0000313" key="18">
    <source>
        <dbReference type="Proteomes" id="UP000274920"/>
    </source>
</evidence>
<evidence type="ECO:0000256" key="4">
    <source>
        <dbReference type="ARBA" id="ARBA00022679"/>
    </source>
</evidence>
<proteinExistence type="inferred from homology"/>
<comment type="catalytic activity">
    <reaction evidence="15">
        <text>D-ribose + ATP = D-ribose 5-phosphate + ADP + H(+)</text>
        <dbReference type="Rhea" id="RHEA:13697"/>
        <dbReference type="ChEBI" id="CHEBI:15378"/>
        <dbReference type="ChEBI" id="CHEBI:30616"/>
        <dbReference type="ChEBI" id="CHEBI:47013"/>
        <dbReference type="ChEBI" id="CHEBI:78346"/>
        <dbReference type="ChEBI" id="CHEBI:456216"/>
        <dbReference type="EC" id="2.7.1.15"/>
    </reaction>
</comment>
<keyword evidence="6 15" id="KW-0547">Nucleotide-binding</keyword>
<dbReference type="InterPro" id="IPR002173">
    <property type="entry name" value="Carboh/pur_kinase_PfkB_CS"/>
</dbReference>
<evidence type="ECO:0000256" key="1">
    <source>
        <dbReference type="ARBA" id="ARBA00005380"/>
    </source>
</evidence>
<keyword evidence="12 17" id="KW-0238">DNA-binding</keyword>
<gene>
    <name evidence="15" type="primary">rbsK</name>
    <name evidence="17" type="ORF">EBB54_04095</name>
</gene>
<evidence type="ECO:0000256" key="7">
    <source>
        <dbReference type="ARBA" id="ARBA00022777"/>
    </source>
</evidence>
<reference evidence="17" key="1">
    <citation type="submission" date="2018-10" db="EMBL/GenBank/DDBJ databases">
        <title>Schaedlerella arabinophila gen. nov. sp. nov., isolated from the mouse intestinal tract and comparative analysis with the genome of the closely related altered Schaedler flora strain ASF502.</title>
        <authorList>
            <person name="Miyake S."/>
            <person name="Soh M."/>
            <person name="Seedorf H."/>
        </authorList>
    </citation>
    <scope>NUCLEOTIDE SEQUENCE [LARGE SCALE GENOMIC DNA]</scope>
    <source>
        <strain evidence="17">DSM 106076</strain>
    </source>
</reference>
<dbReference type="InterPro" id="IPR002139">
    <property type="entry name" value="Ribo/fructo_kinase"/>
</dbReference>
<dbReference type="PROSITE" id="PS00356">
    <property type="entry name" value="HTH_LACI_1"/>
    <property type="match status" value="1"/>
</dbReference>
<keyword evidence="18" id="KW-1185">Reference proteome</keyword>
<dbReference type="GO" id="GO:0005524">
    <property type="term" value="F:ATP binding"/>
    <property type="evidence" value="ECO:0007669"/>
    <property type="project" value="UniProtKB-UniRule"/>
</dbReference>
<dbReference type="SMART" id="SM00354">
    <property type="entry name" value="HTH_LACI"/>
    <property type="match status" value="1"/>
</dbReference>
<dbReference type="InterPro" id="IPR028082">
    <property type="entry name" value="Peripla_BP_I"/>
</dbReference>
<dbReference type="InterPro" id="IPR000843">
    <property type="entry name" value="HTH_LacI"/>
</dbReference>
<keyword evidence="13" id="KW-0804">Transcription</keyword>
<evidence type="ECO:0000256" key="9">
    <source>
        <dbReference type="ARBA" id="ARBA00022842"/>
    </source>
</evidence>
<organism evidence="17 18">
    <name type="scientific">Schaedlerella arabinosiphila</name>
    <dbReference type="NCBI Taxonomy" id="2044587"/>
    <lineage>
        <taxon>Bacteria</taxon>
        <taxon>Bacillati</taxon>
        <taxon>Bacillota</taxon>
        <taxon>Clostridia</taxon>
        <taxon>Lachnospirales</taxon>
        <taxon>Lachnospiraceae</taxon>
        <taxon>Schaedlerella</taxon>
    </lineage>
</organism>
<comment type="similarity">
    <text evidence="1">Belongs to the carbohydrate kinase pfkB family.</text>
</comment>
<feature type="binding site" evidence="15">
    <location>
        <position position="510"/>
    </location>
    <ligand>
        <name>ATP</name>
        <dbReference type="ChEBI" id="CHEBI:30616"/>
    </ligand>
</feature>
<keyword evidence="10 15" id="KW-0630">Potassium</keyword>
<dbReference type="EMBL" id="RHJS01000002">
    <property type="protein sequence ID" value="RRK30647.1"/>
    <property type="molecule type" value="Genomic_DNA"/>
</dbReference>
<dbReference type="GO" id="GO:0003677">
    <property type="term" value="F:DNA binding"/>
    <property type="evidence" value="ECO:0007669"/>
    <property type="project" value="UniProtKB-KW"/>
</dbReference>